<feature type="transmembrane region" description="Helical" evidence="9">
    <location>
        <begin position="70"/>
        <end position="94"/>
    </location>
</feature>
<feature type="domain" description="PAS" evidence="11">
    <location>
        <begin position="298"/>
        <end position="342"/>
    </location>
</feature>
<keyword evidence="9" id="KW-1133">Transmembrane helix</keyword>
<protein>
    <recommendedName>
        <fullName evidence="2">histidine kinase</fullName>
        <ecNumber evidence="2">2.7.13.3</ecNumber>
    </recommendedName>
</protein>
<dbReference type="Proteomes" id="UP000321250">
    <property type="component" value="Unassembled WGS sequence"/>
</dbReference>
<dbReference type="SMART" id="SM00387">
    <property type="entry name" value="HATPase_c"/>
    <property type="match status" value="1"/>
</dbReference>
<dbReference type="NCBIfam" id="TIGR00229">
    <property type="entry name" value="sensory_box"/>
    <property type="match status" value="1"/>
</dbReference>
<dbReference type="Gene3D" id="1.10.287.130">
    <property type="match status" value="1"/>
</dbReference>
<accession>A0A5C6U9D9</accession>
<dbReference type="InterPro" id="IPR036097">
    <property type="entry name" value="HisK_dim/P_sf"/>
</dbReference>
<evidence type="ECO:0000256" key="8">
    <source>
        <dbReference type="ARBA" id="ARBA00023012"/>
    </source>
</evidence>
<dbReference type="InterPro" id="IPR036890">
    <property type="entry name" value="HATPase_C_sf"/>
</dbReference>
<dbReference type="InterPro" id="IPR013767">
    <property type="entry name" value="PAS_fold"/>
</dbReference>
<evidence type="ECO:0000256" key="7">
    <source>
        <dbReference type="ARBA" id="ARBA00022840"/>
    </source>
</evidence>
<dbReference type="InterPro" id="IPR035965">
    <property type="entry name" value="PAS-like_dom_sf"/>
</dbReference>
<dbReference type="InterPro" id="IPR003661">
    <property type="entry name" value="HisK_dim/P_dom"/>
</dbReference>
<organism evidence="12 13">
    <name type="scientific">Sphingomonas ginsenosidivorax</name>
    <dbReference type="NCBI Taxonomy" id="862135"/>
    <lineage>
        <taxon>Bacteria</taxon>
        <taxon>Pseudomonadati</taxon>
        <taxon>Pseudomonadota</taxon>
        <taxon>Alphaproteobacteria</taxon>
        <taxon>Sphingomonadales</taxon>
        <taxon>Sphingomonadaceae</taxon>
        <taxon>Sphingomonas</taxon>
    </lineage>
</organism>
<feature type="transmembrane region" description="Helical" evidence="9">
    <location>
        <begin position="248"/>
        <end position="268"/>
    </location>
</feature>
<evidence type="ECO:0000256" key="3">
    <source>
        <dbReference type="ARBA" id="ARBA00022553"/>
    </source>
</evidence>
<evidence type="ECO:0000256" key="2">
    <source>
        <dbReference type="ARBA" id="ARBA00012438"/>
    </source>
</evidence>
<dbReference type="InterPro" id="IPR005467">
    <property type="entry name" value="His_kinase_dom"/>
</dbReference>
<dbReference type="Pfam" id="PF02518">
    <property type="entry name" value="HATPase_c"/>
    <property type="match status" value="1"/>
</dbReference>
<proteinExistence type="predicted"/>
<evidence type="ECO:0000256" key="5">
    <source>
        <dbReference type="ARBA" id="ARBA00022741"/>
    </source>
</evidence>
<keyword evidence="4" id="KW-0808">Transferase</keyword>
<dbReference type="SUPFAM" id="SSF55874">
    <property type="entry name" value="ATPase domain of HSP90 chaperone/DNA topoisomerase II/histidine kinase"/>
    <property type="match status" value="1"/>
</dbReference>
<dbReference type="Gene3D" id="6.10.250.2580">
    <property type="match status" value="1"/>
</dbReference>
<dbReference type="Pfam" id="PF00989">
    <property type="entry name" value="PAS"/>
    <property type="match status" value="1"/>
</dbReference>
<dbReference type="RefSeq" id="WP_147079111.1">
    <property type="nucleotide sequence ID" value="NZ_VOQR01000001.1"/>
</dbReference>
<feature type="transmembrane region" description="Helical" evidence="9">
    <location>
        <begin position="142"/>
        <end position="165"/>
    </location>
</feature>
<keyword evidence="9" id="KW-0812">Transmembrane</keyword>
<dbReference type="InterPro" id="IPR004358">
    <property type="entry name" value="Sig_transdc_His_kin-like_C"/>
</dbReference>
<dbReference type="CDD" id="cd00082">
    <property type="entry name" value="HisKA"/>
    <property type="match status" value="1"/>
</dbReference>
<feature type="domain" description="Histidine kinase" evidence="10">
    <location>
        <begin position="445"/>
        <end position="661"/>
    </location>
</feature>
<dbReference type="OrthoDB" id="9789238at2"/>
<dbReference type="EMBL" id="VOQR01000001">
    <property type="protein sequence ID" value="TXC69653.1"/>
    <property type="molecule type" value="Genomic_DNA"/>
</dbReference>
<feature type="transmembrane region" description="Helical" evidence="9">
    <location>
        <begin position="41"/>
        <end position="58"/>
    </location>
</feature>
<evidence type="ECO:0000256" key="9">
    <source>
        <dbReference type="SAM" id="Phobius"/>
    </source>
</evidence>
<dbReference type="InterPro" id="IPR000014">
    <property type="entry name" value="PAS"/>
</dbReference>
<dbReference type="PROSITE" id="PS50109">
    <property type="entry name" value="HIS_KIN"/>
    <property type="match status" value="1"/>
</dbReference>
<dbReference type="Pfam" id="PF00512">
    <property type="entry name" value="HisKA"/>
    <property type="match status" value="1"/>
</dbReference>
<dbReference type="GO" id="GO:0006355">
    <property type="term" value="P:regulation of DNA-templated transcription"/>
    <property type="evidence" value="ECO:0007669"/>
    <property type="project" value="InterPro"/>
</dbReference>
<comment type="caution">
    <text evidence="12">The sequence shown here is derived from an EMBL/GenBank/DDBJ whole genome shotgun (WGS) entry which is preliminary data.</text>
</comment>
<dbReference type="Gene3D" id="3.30.450.20">
    <property type="entry name" value="PAS domain"/>
    <property type="match status" value="1"/>
</dbReference>
<dbReference type="Gene3D" id="3.30.565.10">
    <property type="entry name" value="Histidine kinase-like ATPase, C-terminal domain"/>
    <property type="match status" value="1"/>
</dbReference>
<comment type="catalytic activity">
    <reaction evidence="1">
        <text>ATP + protein L-histidine = ADP + protein N-phospho-L-histidine.</text>
        <dbReference type="EC" id="2.7.13.3"/>
    </reaction>
</comment>
<reference evidence="12 13" key="1">
    <citation type="journal article" date="2013" name="Antonie Van Leeuwenhoek">
        <title>Sphingomonas ginsenosidivorax sp. nov., with the ability to transform ginsenosides.</title>
        <authorList>
            <person name="Jin X.F."/>
            <person name="Kim J.K."/>
            <person name="Liu Q.M."/>
            <person name="Kang M.S."/>
            <person name="He D."/>
            <person name="Jin F.X."/>
            <person name="Kim S.C."/>
            <person name="Im W.T."/>
        </authorList>
    </citation>
    <scope>NUCLEOTIDE SEQUENCE [LARGE SCALE GENOMIC DNA]</scope>
    <source>
        <strain evidence="12 13">KHI67</strain>
    </source>
</reference>
<feature type="transmembrane region" description="Helical" evidence="9">
    <location>
        <begin position="177"/>
        <end position="200"/>
    </location>
</feature>
<keyword evidence="8" id="KW-0902">Two-component regulatory system</keyword>
<keyword evidence="3" id="KW-0597">Phosphoprotein</keyword>
<dbReference type="SUPFAM" id="SSF47384">
    <property type="entry name" value="Homodimeric domain of signal transducing histidine kinase"/>
    <property type="match status" value="1"/>
</dbReference>
<gene>
    <name evidence="12" type="ORF">FSB78_00755</name>
</gene>
<name>A0A5C6U9D9_9SPHN</name>
<dbReference type="GO" id="GO:0005524">
    <property type="term" value="F:ATP binding"/>
    <property type="evidence" value="ECO:0007669"/>
    <property type="project" value="UniProtKB-KW"/>
</dbReference>
<dbReference type="SMART" id="SM00388">
    <property type="entry name" value="HisKA"/>
    <property type="match status" value="1"/>
</dbReference>
<evidence type="ECO:0000256" key="4">
    <source>
        <dbReference type="ARBA" id="ARBA00022679"/>
    </source>
</evidence>
<dbReference type="PANTHER" id="PTHR43065">
    <property type="entry name" value="SENSOR HISTIDINE KINASE"/>
    <property type="match status" value="1"/>
</dbReference>
<evidence type="ECO:0000256" key="6">
    <source>
        <dbReference type="ARBA" id="ARBA00022777"/>
    </source>
</evidence>
<evidence type="ECO:0000259" key="10">
    <source>
        <dbReference type="PROSITE" id="PS50109"/>
    </source>
</evidence>
<dbReference type="InterPro" id="IPR003594">
    <property type="entry name" value="HATPase_dom"/>
</dbReference>
<evidence type="ECO:0000313" key="12">
    <source>
        <dbReference type="EMBL" id="TXC69653.1"/>
    </source>
</evidence>
<keyword evidence="9" id="KW-0472">Membrane</keyword>
<sequence>MSGIVRTEPYALLAIVLGGAGLLARWNGYSLPEGYANAGHAANPLALLAYMALAGAGLGGVRGWGMMRRVLLAVPVFIIALAVFRISLGTRFATGSLIALVLGRPQATALIDQFKPVGVITVATLGMLTLATAIINRSGRGATWAIVALVSVAMGVSIVAGVAVVTQVDAEDAASQAMLPALLPIAQAIPIGIGLLLWRGRYGWSDILALGATPGRMFRRAFPLVMMVPALIALFDIFTISAEILPTLIADIFIAGCNIAIFSALMLWSMTMVSAEHVALAEATTAIRSEREAELLEQHELLQSILKTVPSALVVFDARGVIKAFSASAERIFGHAAKDVIGCSVEILSSGPDRNSIAAYVTRYLATGVREMSDGTRPLYARRRDGTMIPVELWLGDLQVGPNRLFTGFWKDISERLANEERLASMRSELLHVARLSAMGEMAAGLAHELNQPLAAMVYFLGAFEHLPDDETNRERGLALVRMASQQAMHTGEIVRRMRTFASNDDAEMRVEPIAEVLDDAIAVTFLDGGRYDIQLVYDLDPAAVNILADRVQIQQVFVNLVRNAMEELGKSPPGHRTITIATELIDPETVAFSVADTGPGIDAAMIEQLGMPFFTTKGTTGMGLGLSISRRIIEAHGGVLTAANGPAGGAVFRFTLPHIDA</sequence>
<keyword evidence="13" id="KW-1185">Reference proteome</keyword>
<dbReference type="CDD" id="cd00130">
    <property type="entry name" value="PAS"/>
    <property type="match status" value="1"/>
</dbReference>
<evidence type="ECO:0000259" key="11">
    <source>
        <dbReference type="PROSITE" id="PS50112"/>
    </source>
</evidence>
<dbReference type="SUPFAM" id="SSF55785">
    <property type="entry name" value="PYP-like sensor domain (PAS domain)"/>
    <property type="match status" value="1"/>
</dbReference>
<keyword evidence="5" id="KW-0547">Nucleotide-binding</keyword>
<dbReference type="SMART" id="SM00091">
    <property type="entry name" value="PAS"/>
    <property type="match status" value="1"/>
</dbReference>
<dbReference type="PROSITE" id="PS50112">
    <property type="entry name" value="PAS"/>
    <property type="match status" value="1"/>
</dbReference>
<keyword evidence="7" id="KW-0067">ATP-binding</keyword>
<dbReference type="PANTHER" id="PTHR43065:SF10">
    <property type="entry name" value="PEROXIDE STRESS-ACTIVATED HISTIDINE KINASE MAK3"/>
    <property type="match status" value="1"/>
</dbReference>
<feature type="transmembrane region" description="Helical" evidence="9">
    <location>
        <begin position="221"/>
        <end position="242"/>
    </location>
</feature>
<evidence type="ECO:0000256" key="1">
    <source>
        <dbReference type="ARBA" id="ARBA00000085"/>
    </source>
</evidence>
<feature type="transmembrane region" description="Helical" evidence="9">
    <location>
        <begin position="114"/>
        <end position="135"/>
    </location>
</feature>
<keyword evidence="6" id="KW-0418">Kinase</keyword>
<evidence type="ECO:0000313" key="13">
    <source>
        <dbReference type="Proteomes" id="UP000321250"/>
    </source>
</evidence>
<dbReference type="GO" id="GO:0000155">
    <property type="term" value="F:phosphorelay sensor kinase activity"/>
    <property type="evidence" value="ECO:0007669"/>
    <property type="project" value="InterPro"/>
</dbReference>
<dbReference type="PRINTS" id="PR00344">
    <property type="entry name" value="BCTRLSENSOR"/>
</dbReference>
<feature type="transmembrane region" description="Helical" evidence="9">
    <location>
        <begin position="12"/>
        <end position="29"/>
    </location>
</feature>
<dbReference type="EC" id="2.7.13.3" evidence="2"/>
<dbReference type="AlphaFoldDB" id="A0A5C6U9D9"/>